<dbReference type="RefSeq" id="WP_068391243.1">
    <property type="nucleotide sequence ID" value="NZ_LSZO01000173.1"/>
</dbReference>
<dbReference type="SUPFAM" id="SSF101082">
    <property type="entry name" value="Typo IV secretion system protein TraC"/>
    <property type="match status" value="1"/>
</dbReference>
<dbReference type="OrthoDB" id="7469703at2"/>
<dbReference type="Proteomes" id="UP000072660">
    <property type="component" value="Unassembled WGS sequence"/>
</dbReference>
<sequence>MKAKAKPKIAALALAAALAIPITAPITAPTAQASGIPTVDVAAIVQAILQVMESIEQTTALMDQYQTQLEQYENQLQHSLAPAAYIWEQASLTMSKLERAQAMLDVYNRQLGGLEGYLDQFKDISWYKRSPCFSKNGCTPEELEAMRELKERMDKTQVQTNRAAAESATKQLDNTKKYTENLAQIKQQASRAQGQLQAIGATNQLAGFQGDQLIDINTQLATLIQLLAAQKQAEEDKQRRLEAADEAALYTGNIKPSPRKGWLP</sequence>
<proteinExistence type="predicted"/>
<keyword evidence="2" id="KW-0732">Signal</keyword>
<dbReference type="InterPro" id="IPR023220">
    <property type="entry name" value="T4SS_VirB5-domain"/>
</dbReference>
<keyword evidence="1" id="KW-0175">Coiled coil</keyword>
<reference evidence="3 4" key="1">
    <citation type="submission" date="2016-02" db="EMBL/GenBank/DDBJ databases">
        <authorList>
            <person name="Wen L."/>
            <person name="He K."/>
            <person name="Yang H."/>
        </authorList>
    </citation>
    <scope>NUCLEOTIDE SEQUENCE [LARGE SCALE GENOMIC DNA]</scope>
    <source>
        <strain evidence="3 4">CV58</strain>
    </source>
</reference>
<dbReference type="EMBL" id="LSZO01000173">
    <property type="protein sequence ID" value="KXU36988.1"/>
    <property type="molecule type" value="Genomic_DNA"/>
</dbReference>
<comment type="caution">
    <text evidence="3">The sequence shown here is derived from an EMBL/GenBank/DDBJ whole genome shotgun (WGS) entry which is preliminary data.</text>
</comment>
<keyword evidence="4" id="KW-1185">Reference proteome</keyword>
<evidence type="ECO:0000313" key="3">
    <source>
        <dbReference type="EMBL" id="KXU36988.1"/>
    </source>
</evidence>
<name>A0A139SR08_9GAMM</name>
<feature type="chain" id="PRO_5007299395" description="Conjugal transfer protein TrbJ" evidence="2">
    <location>
        <begin position="34"/>
        <end position="264"/>
    </location>
</feature>
<gene>
    <name evidence="3" type="ORF">AXE65_04205</name>
</gene>
<evidence type="ECO:0008006" key="5">
    <source>
        <dbReference type="Google" id="ProtNLM"/>
    </source>
</evidence>
<accession>A0A139SR08</accession>
<organism evidence="3 4">
    <name type="scientific">Ventosimonas gracilis</name>
    <dbReference type="NCBI Taxonomy" id="1680762"/>
    <lineage>
        <taxon>Bacteria</taxon>
        <taxon>Pseudomonadati</taxon>
        <taxon>Pseudomonadota</taxon>
        <taxon>Gammaproteobacteria</taxon>
        <taxon>Pseudomonadales</taxon>
        <taxon>Ventosimonadaceae</taxon>
        <taxon>Ventosimonas</taxon>
    </lineage>
</organism>
<evidence type="ECO:0000313" key="4">
    <source>
        <dbReference type="Proteomes" id="UP000072660"/>
    </source>
</evidence>
<dbReference type="AlphaFoldDB" id="A0A139SR08"/>
<evidence type="ECO:0000256" key="1">
    <source>
        <dbReference type="SAM" id="Coils"/>
    </source>
</evidence>
<dbReference type="Gene3D" id="1.20.58.430">
    <property type="entry name" value="Type IV secretion system, VirB5-domain"/>
    <property type="match status" value="1"/>
</dbReference>
<feature type="coiled-coil region" evidence="1">
    <location>
        <begin position="146"/>
        <end position="195"/>
    </location>
</feature>
<evidence type="ECO:0000256" key="2">
    <source>
        <dbReference type="SAM" id="SignalP"/>
    </source>
</evidence>
<protein>
    <recommendedName>
        <fullName evidence="5">Conjugal transfer protein TrbJ</fullName>
    </recommendedName>
</protein>
<dbReference type="NCBIfam" id="TIGR02780">
    <property type="entry name" value="TrbJ_Ti"/>
    <property type="match status" value="1"/>
</dbReference>
<feature type="signal peptide" evidence="2">
    <location>
        <begin position="1"/>
        <end position="33"/>
    </location>
</feature>
<dbReference type="InterPro" id="IPR014147">
    <property type="entry name" value="T4SS_TrbJ"/>
</dbReference>